<evidence type="ECO:0000259" key="4">
    <source>
        <dbReference type="PROSITE" id="PS50102"/>
    </source>
</evidence>
<accession>A0A0L0G7B3</accession>
<dbReference type="PANTHER" id="PTHR48038">
    <property type="entry name" value="RIBONUCLEOPROTEIN RB97D"/>
    <property type="match status" value="1"/>
</dbReference>
<dbReference type="EMBL" id="KQ241730">
    <property type="protein sequence ID" value="KNC84932.1"/>
    <property type="molecule type" value="Genomic_DNA"/>
</dbReference>
<dbReference type="GeneID" id="25903359"/>
<evidence type="ECO:0000256" key="3">
    <source>
        <dbReference type="SAM" id="MobiDB-lite"/>
    </source>
</evidence>
<dbReference type="SMART" id="SM00360">
    <property type="entry name" value="RRM"/>
    <property type="match status" value="1"/>
</dbReference>
<gene>
    <name evidence="6" type="ORF">SARC_02855</name>
</gene>
<dbReference type="OrthoDB" id="5970at2759"/>
<proteinExistence type="predicted"/>
<dbReference type="PROSITE" id="PS50158">
    <property type="entry name" value="ZF_CCHC"/>
    <property type="match status" value="1"/>
</dbReference>
<feature type="domain" description="CCHC-type" evidence="5">
    <location>
        <begin position="80"/>
        <end position="95"/>
    </location>
</feature>
<dbReference type="Proteomes" id="UP000054560">
    <property type="component" value="Unassembled WGS sequence"/>
</dbReference>
<keyword evidence="1" id="KW-0863">Zinc-finger</keyword>
<dbReference type="InterPro" id="IPR035979">
    <property type="entry name" value="RBD_domain_sf"/>
</dbReference>
<dbReference type="PANTHER" id="PTHR48038:SF1">
    <property type="entry name" value="RIBONUCLEOPROTEIN RB97D"/>
    <property type="match status" value="1"/>
</dbReference>
<dbReference type="InterPro" id="IPR012677">
    <property type="entry name" value="Nucleotide-bd_a/b_plait_sf"/>
</dbReference>
<dbReference type="Gene3D" id="3.30.70.330">
    <property type="match status" value="1"/>
</dbReference>
<feature type="compositionally biased region" description="Basic and acidic residues" evidence="3">
    <location>
        <begin position="189"/>
        <end position="215"/>
    </location>
</feature>
<dbReference type="FunFam" id="3.30.70.330:FF:000272">
    <property type="entry name" value="Serine/arginine-rich splicing factor RS2Z32"/>
    <property type="match status" value="1"/>
</dbReference>
<dbReference type="InterPro" id="IPR036875">
    <property type="entry name" value="Znf_CCHC_sf"/>
</dbReference>
<dbReference type="InterPro" id="IPR000504">
    <property type="entry name" value="RRM_dom"/>
</dbReference>
<dbReference type="SMART" id="SM00343">
    <property type="entry name" value="ZnF_C2HC"/>
    <property type="match status" value="1"/>
</dbReference>
<reference evidence="6 7" key="1">
    <citation type="submission" date="2011-02" db="EMBL/GenBank/DDBJ databases">
        <title>The Genome Sequence of Sphaeroforma arctica JP610.</title>
        <authorList>
            <consortium name="The Broad Institute Genome Sequencing Platform"/>
            <person name="Russ C."/>
            <person name="Cuomo C."/>
            <person name="Young S.K."/>
            <person name="Zeng Q."/>
            <person name="Gargeya S."/>
            <person name="Alvarado L."/>
            <person name="Berlin A."/>
            <person name="Chapman S.B."/>
            <person name="Chen Z."/>
            <person name="Freedman E."/>
            <person name="Gellesch M."/>
            <person name="Goldberg J."/>
            <person name="Griggs A."/>
            <person name="Gujja S."/>
            <person name="Heilman E."/>
            <person name="Heiman D."/>
            <person name="Howarth C."/>
            <person name="Mehta T."/>
            <person name="Neiman D."/>
            <person name="Pearson M."/>
            <person name="Roberts A."/>
            <person name="Saif S."/>
            <person name="Shea T."/>
            <person name="Shenoy N."/>
            <person name="Sisk P."/>
            <person name="Stolte C."/>
            <person name="Sykes S."/>
            <person name="White J."/>
            <person name="Yandava C."/>
            <person name="Burger G."/>
            <person name="Gray M.W."/>
            <person name="Holland P.W.H."/>
            <person name="King N."/>
            <person name="Lang F.B.F."/>
            <person name="Roger A.J."/>
            <person name="Ruiz-Trillo I."/>
            <person name="Haas B."/>
            <person name="Nusbaum C."/>
            <person name="Birren B."/>
        </authorList>
    </citation>
    <scope>NUCLEOTIDE SEQUENCE [LARGE SCALE GENOMIC DNA]</scope>
    <source>
        <strain evidence="6 7">JP610</strain>
    </source>
</reference>
<dbReference type="GO" id="GO:0008270">
    <property type="term" value="F:zinc ion binding"/>
    <property type="evidence" value="ECO:0007669"/>
    <property type="project" value="UniProtKB-KW"/>
</dbReference>
<feature type="compositionally biased region" description="Low complexity" evidence="3">
    <location>
        <begin position="173"/>
        <end position="188"/>
    </location>
</feature>
<dbReference type="PROSITE" id="PS50102">
    <property type="entry name" value="RRM"/>
    <property type="match status" value="1"/>
</dbReference>
<feature type="region of interest" description="Disordered" evidence="3">
    <location>
        <begin position="92"/>
        <end position="215"/>
    </location>
</feature>
<organism evidence="6 7">
    <name type="scientific">Sphaeroforma arctica JP610</name>
    <dbReference type="NCBI Taxonomy" id="667725"/>
    <lineage>
        <taxon>Eukaryota</taxon>
        <taxon>Ichthyosporea</taxon>
        <taxon>Ichthyophonida</taxon>
        <taxon>Sphaeroforma</taxon>
    </lineage>
</organism>
<feature type="domain" description="RRM" evidence="4">
    <location>
        <begin position="1"/>
        <end position="72"/>
    </location>
</feature>
<dbReference type="AlphaFoldDB" id="A0A0L0G7B3"/>
<dbReference type="Pfam" id="PF00076">
    <property type="entry name" value="RRM_1"/>
    <property type="match status" value="1"/>
</dbReference>
<keyword evidence="1" id="KW-0862">Zinc</keyword>
<name>A0A0L0G7B3_9EUKA</name>
<dbReference type="Pfam" id="PF00098">
    <property type="entry name" value="zf-CCHC"/>
    <property type="match status" value="1"/>
</dbReference>
<evidence type="ECO:0000256" key="1">
    <source>
        <dbReference type="PROSITE-ProRule" id="PRU00047"/>
    </source>
</evidence>
<evidence type="ECO:0000259" key="5">
    <source>
        <dbReference type="PROSITE" id="PS50158"/>
    </source>
</evidence>
<keyword evidence="2" id="KW-0694">RNA-binding</keyword>
<dbReference type="RefSeq" id="XP_014158834.1">
    <property type="nucleotide sequence ID" value="XM_014303359.1"/>
</dbReference>
<evidence type="ECO:0000256" key="2">
    <source>
        <dbReference type="PROSITE-ProRule" id="PRU00176"/>
    </source>
</evidence>
<dbReference type="SUPFAM" id="SSF57756">
    <property type="entry name" value="Retrovirus zinc finger-like domains"/>
    <property type="match status" value="1"/>
</dbReference>
<protein>
    <submittedName>
        <fullName evidence="6">Uncharacterized protein</fullName>
    </submittedName>
</protein>
<keyword evidence="1" id="KW-0479">Metal-binding</keyword>
<dbReference type="Gene3D" id="4.10.60.10">
    <property type="entry name" value="Zinc finger, CCHC-type"/>
    <property type="match status" value="1"/>
</dbReference>
<dbReference type="InterPro" id="IPR001878">
    <property type="entry name" value="Znf_CCHC"/>
</dbReference>
<keyword evidence="7" id="KW-1185">Reference proteome</keyword>
<sequence length="215" mass="24305">MSLFIGRLSHDIREADLEDVFIKYGKINRCEVKNGGFAFVDYEDKRDAEDAMKAEDGREIRGARIAVEWAKGPKTKNDDCFKCGRGGHWARECPNSGGGRYDDFGRGGGRGDKYGGGRYGDDRRGGYSRRSPSPYRRRRSPSPRRPRSRSPIRRGGSRSPPPRRSRTPRRSSRSPARGRSPSPGGRDAPLPRDSRSPPRRESARRDSRSRSPRRD</sequence>
<feature type="compositionally biased region" description="Basic and acidic residues" evidence="3">
    <location>
        <begin position="100"/>
        <end position="125"/>
    </location>
</feature>
<dbReference type="SUPFAM" id="SSF54928">
    <property type="entry name" value="RNA-binding domain, RBD"/>
    <property type="match status" value="1"/>
</dbReference>
<evidence type="ECO:0000313" key="7">
    <source>
        <dbReference type="Proteomes" id="UP000054560"/>
    </source>
</evidence>
<dbReference type="GO" id="GO:0003723">
    <property type="term" value="F:RNA binding"/>
    <property type="evidence" value="ECO:0007669"/>
    <property type="project" value="UniProtKB-UniRule"/>
</dbReference>
<feature type="compositionally biased region" description="Basic residues" evidence="3">
    <location>
        <begin position="135"/>
        <end position="172"/>
    </location>
</feature>
<evidence type="ECO:0000313" key="6">
    <source>
        <dbReference type="EMBL" id="KNC84932.1"/>
    </source>
</evidence>